<dbReference type="InterPro" id="IPR057855">
    <property type="entry name" value="Beta-prop_WDR19_1st"/>
</dbReference>
<dbReference type="Gene3D" id="1.25.40.470">
    <property type="match status" value="1"/>
</dbReference>
<keyword evidence="3" id="KW-0677">Repeat</keyword>
<dbReference type="GO" id="GO:0030991">
    <property type="term" value="C:intraciliary transport particle A"/>
    <property type="evidence" value="ECO:0007669"/>
    <property type="project" value="TreeGrafter"/>
</dbReference>
<dbReference type="GO" id="GO:0035721">
    <property type="term" value="P:intraciliary retrograde transport"/>
    <property type="evidence" value="ECO:0007669"/>
    <property type="project" value="InterPro"/>
</dbReference>
<keyword evidence="9" id="KW-0282">Flagellum</keyword>
<feature type="domain" description="WDR19 WD40 repeat" evidence="6">
    <location>
        <begin position="445"/>
        <end position="705"/>
    </location>
</feature>
<evidence type="ECO:0000313" key="9">
    <source>
        <dbReference type="EMBL" id="PRW58835.1"/>
    </source>
</evidence>
<protein>
    <submittedName>
        <fullName evidence="9">Flagellar associated</fullName>
    </submittedName>
</protein>
<feature type="domain" description="WDR19 first beta-propeller" evidence="7">
    <location>
        <begin position="19"/>
        <end position="209"/>
    </location>
</feature>
<dbReference type="STRING" id="3076.A0A2P6TXP1"/>
<dbReference type="PANTHER" id="PTHR14920">
    <property type="entry name" value="OSMOTIC AVOIDANCE ABNORMAL PROTEIN 1/WD REPEAT MEMBRANE PROTEIN"/>
    <property type="match status" value="1"/>
</dbReference>
<keyword evidence="5" id="KW-0966">Cell projection</keyword>
<dbReference type="InterPro" id="IPR015943">
    <property type="entry name" value="WD40/YVTN_repeat-like_dom_sf"/>
</dbReference>
<evidence type="ECO:0000256" key="3">
    <source>
        <dbReference type="ARBA" id="ARBA00022737"/>
    </source>
</evidence>
<dbReference type="EMBL" id="LHPG02000004">
    <property type="protein sequence ID" value="PRW58835.1"/>
    <property type="molecule type" value="Genomic_DNA"/>
</dbReference>
<dbReference type="InterPro" id="IPR056168">
    <property type="entry name" value="TPR_IF140/IFT172/WDR19"/>
</dbReference>
<dbReference type="Pfam" id="PF24762">
    <property type="entry name" value="TPR_IF140-IFT172"/>
    <property type="match status" value="1"/>
</dbReference>
<dbReference type="Pfam" id="PF15911">
    <property type="entry name" value="Beta-prop_WDR19_2nd"/>
    <property type="match status" value="1"/>
</dbReference>
<accession>A0A2P6TXP1</accession>
<evidence type="ECO:0000256" key="2">
    <source>
        <dbReference type="ARBA" id="ARBA00022574"/>
    </source>
</evidence>
<dbReference type="OrthoDB" id="509619at2759"/>
<organism evidence="9 10">
    <name type="scientific">Chlorella sorokiniana</name>
    <name type="common">Freshwater green alga</name>
    <dbReference type="NCBI Taxonomy" id="3076"/>
    <lineage>
        <taxon>Eukaryota</taxon>
        <taxon>Viridiplantae</taxon>
        <taxon>Chlorophyta</taxon>
        <taxon>core chlorophytes</taxon>
        <taxon>Trebouxiophyceae</taxon>
        <taxon>Chlorellales</taxon>
        <taxon>Chlorellaceae</taxon>
        <taxon>Chlorella clade</taxon>
        <taxon>Chlorella</taxon>
    </lineage>
</organism>
<dbReference type="Proteomes" id="UP000239899">
    <property type="component" value="Unassembled WGS sequence"/>
</dbReference>
<keyword evidence="10" id="KW-1185">Reference proteome</keyword>
<evidence type="ECO:0000256" key="5">
    <source>
        <dbReference type="ARBA" id="ARBA00023273"/>
    </source>
</evidence>
<reference evidence="9 10" key="1">
    <citation type="journal article" date="2018" name="Plant J.">
        <title>Genome sequences of Chlorella sorokiniana UTEX 1602 and Micractinium conductrix SAG 241.80: implications to maltose excretion by a green alga.</title>
        <authorList>
            <person name="Arriola M.B."/>
            <person name="Velmurugan N."/>
            <person name="Zhang Y."/>
            <person name="Plunkett M.H."/>
            <person name="Hondzo H."/>
            <person name="Barney B.M."/>
        </authorList>
    </citation>
    <scope>NUCLEOTIDE SEQUENCE [LARGE SCALE GENOMIC DNA]</scope>
    <source>
        <strain evidence="10">UTEX 1602</strain>
    </source>
</reference>
<evidence type="ECO:0000256" key="1">
    <source>
        <dbReference type="ARBA" id="ARBA00004138"/>
    </source>
</evidence>
<proteinExistence type="predicted"/>
<evidence type="ECO:0000259" key="6">
    <source>
        <dbReference type="Pfam" id="PF15911"/>
    </source>
</evidence>
<evidence type="ECO:0000259" key="7">
    <source>
        <dbReference type="Pfam" id="PF23389"/>
    </source>
</evidence>
<gene>
    <name evidence="9" type="ORF">C2E21_2547</name>
</gene>
<dbReference type="PANTHER" id="PTHR14920:SF0">
    <property type="entry name" value="WD REPEAT DOMAIN 19"/>
    <property type="match status" value="1"/>
</dbReference>
<evidence type="ECO:0000259" key="8">
    <source>
        <dbReference type="Pfam" id="PF24762"/>
    </source>
</evidence>
<dbReference type="InterPro" id="IPR011047">
    <property type="entry name" value="Quinoprotein_ADH-like_sf"/>
</dbReference>
<comment type="subcellular location">
    <subcellularLocation>
        <location evidence="1">Cell projection</location>
        <location evidence="1">Cilium</location>
    </subcellularLocation>
</comment>
<dbReference type="Pfam" id="PF23389">
    <property type="entry name" value="Beta-prop_WDR19_1st"/>
    <property type="match status" value="1"/>
</dbReference>
<dbReference type="InterPro" id="IPR039468">
    <property type="entry name" value="WDR19_WD40_rpt"/>
</dbReference>
<keyword evidence="4" id="KW-0969">Cilium</keyword>
<dbReference type="Gene3D" id="2.130.10.10">
    <property type="entry name" value="YVTN repeat-like/Quinoprotein amine dehydrogenase"/>
    <property type="match status" value="2"/>
</dbReference>
<keyword evidence="2" id="KW-0853">WD repeat</keyword>
<dbReference type="GO" id="GO:0005929">
    <property type="term" value="C:cilium"/>
    <property type="evidence" value="ECO:0007669"/>
    <property type="project" value="UniProtKB-SubCell"/>
</dbReference>
<evidence type="ECO:0000313" key="10">
    <source>
        <dbReference type="Proteomes" id="UP000239899"/>
    </source>
</evidence>
<feature type="domain" description="IF140/IFT172/WDR19 TPR" evidence="8">
    <location>
        <begin position="952"/>
        <end position="1180"/>
    </location>
</feature>
<dbReference type="GO" id="GO:0060271">
    <property type="term" value="P:cilium assembly"/>
    <property type="evidence" value="ECO:0007669"/>
    <property type="project" value="TreeGrafter"/>
</dbReference>
<sequence length="1452" mass="149432">MRPIASFTSELLGPEGAAQFAWSPGGNVLAVAGARRKKVVLFDPSGEVVTSLTVPDPSPDYLYDEAVETPVLALAWHPSGSHLAVLPRGQSFAMVWSAEGGTARVDGGVKPVEVTALAWCPTALQLALGTAKGGGVVYDCTTRATTPLVLGRAAKQVSCMAWSAGAAPGGLLALGCRGGLLLLARPVDGQLVRSIQLKGAASQLQFCELPAGSSLEDGAAASDAAPSSSGYGGALLAANVGRRSVCIWQLPAALAGGAAGGAAAAAGSSGGAFELAFREGYGELETYCWVHPRLLAAGFSSGQLVAVALSGGLAPGAGTGTERYSARCLQSAVSSLSWCAATGLLAAGGGCQAALLCCQGVDVMPEGEAVSLELDGGARLAGLQLCLPEGKRLTAATSSGRLMQLLARPPLLHGAWGGVVAYVDHSSASEALLVDLGRSGPAAAGSPVAVPLSAEPDQLALGPGCLAAASGDQVWLQATEPDPATSLLPPPATGQYPVEIAQLFLNRHCLLLLSDGGRVFVQPMSDGQSGVGPVAELCGDGGEPFAASCAALTEHFILLGLLDGTLAFYGADDCQLVSEYEHSQGIVAAYPDAAGTLVLFQDAAVGLFLYDAQRGELMVPPDWAGGQLRAAAWDGADQRLVAAVSSAGMVHLYRHIPASVAGPGLKLVGTQEAPQAGAALLALQDGVLAWHMPGGSLHPQLLESHRHLADTPPRSTRAASRSGSSKWQVQLAAAATSGLGRDERLAARCRQALALCHPGRALEAAKQLGDVPLLKEVAAAALQFLDLPVAVAAYEAAGDEQSLAQLRPLLGEQDDNFLAGQLTTLAGGDPERAEQLLLASSHPSAAIELRRGLGHWERALKLAEHLEPHALGGLALLRAQALEAEGQVDAAMAAFEQALSAPDLTVSSGAAGAAERLAEARAGVARCAILLGDVERGMELAAEGASQELLLQCAELLEGEGRSKEAGQLYARAGEYERAARLFMAGREFALLDGVMEHAGSASLWLQYAQAKEDLGSYGDAARAYEQAGDTAAAVRVLLERLRDAEAAAELAKHTGSKEASLAVALHCEQAGLPQLAMEQYWLAGESRTAFQLAKRAGSVPAFAAWARQAGDAAAALLAAEYFEAQGALPVAAELCALAGQAERAARLYIQAGGDSLPAAIKLASEGRDPAAAAVVLEHLQAVDSMGAALQDLHLALGNAEAACAVAVARAQREQAAGNYKAARDVLLQACLALQQQGMAATPALLGVLRLVHSYLLVRILVRQGDHLAAARLLLAVADGIDAFPKHVVPILTSAVIECHRAALHGPAQRWAAVLMEPRFAGQVSPAFAKKIEAIAKQPAWTAEKAAAEEPRCECMFCGAAGPESDASCAACRRALPFCAASGRRMVLTDWSSCPSCCFPCRGRDLTRWASVERACPMCEAPLAVHDVRRVFDPTSQLRSTAFAGLVPSGSK</sequence>
<dbReference type="InterPro" id="IPR040379">
    <property type="entry name" value="WDR19/dyf-2"/>
</dbReference>
<evidence type="ECO:0000256" key="4">
    <source>
        <dbReference type="ARBA" id="ARBA00023069"/>
    </source>
</evidence>
<comment type="caution">
    <text evidence="9">The sequence shown here is derived from an EMBL/GenBank/DDBJ whole genome shotgun (WGS) entry which is preliminary data.</text>
</comment>
<dbReference type="SUPFAM" id="SSF50998">
    <property type="entry name" value="Quinoprotein alcohol dehydrogenase-like"/>
    <property type="match status" value="1"/>
</dbReference>
<name>A0A2P6TXP1_CHLSO</name>